<dbReference type="OrthoDB" id="5233426at2759"/>
<dbReference type="EMBL" id="JAPZBT010000002">
    <property type="protein sequence ID" value="KAJ5374930.1"/>
    <property type="molecule type" value="Genomic_DNA"/>
</dbReference>
<accession>A0A9W9SAP9</accession>
<reference evidence="2" key="1">
    <citation type="submission" date="2022-12" db="EMBL/GenBank/DDBJ databases">
        <authorList>
            <person name="Petersen C."/>
        </authorList>
    </citation>
    <scope>NUCLEOTIDE SEQUENCE</scope>
    <source>
        <strain evidence="2">IBT 3081</strain>
    </source>
</reference>
<keyword evidence="3" id="KW-1185">Reference proteome</keyword>
<dbReference type="Proteomes" id="UP001147752">
    <property type="component" value="Unassembled WGS sequence"/>
</dbReference>
<evidence type="ECO:0000313" key="3">
    <source>
        <dbReference type="Proteomes" id="UP001147752"/>
    </source>
</evidence>
<dbReference type="RefSeq" id="XP_056580916.1">
    <property type="nucleotide sequence ID" value="XM_056724666.1"/>
</dbReference>
<reference evidence="2" key="2">
    <citation type="journal article" date="2023" name="IMA Fungus">
        <title>Comparative genomic study of the Penicillium genus elucidates a diverse pangenome and 15 lateral gene transfer events.</title>
        <authorList>
            <person name="Petersen C."/>
            <person name="Sorensen T."/>
            <person name="Nielsen M.R."/>
            <person name="Sondergaard T.E."/>
            <person name="Sorensen J.L."/>
            <person name="Fitzpatrick D.A."/>
            <person name="Frisvad J.C."/>
            <person name="Nielsen K.L."/>
        </authorList>
    </citation>
    <scope>NUCLEOTIDE SEQUENCE</scope>
    <source>
        <strain evidence="2">IBT 3081</strain>
    </source>
</reference>
<comment type="caution">
    <text evidence="2">The sequence shown here is derived from an EMBL/GenBank/DDBJ whole genome shotgun (WGS) entry which is preliminary data.</text>
</comment>
<feature type="compositionally biased region" description="Polar residues" evidence="1">
    <location>
        <begin position="239"/>
        <end position="248"/>
    </location>
</feature>
<organism evidence="2 3">
    <name type="scientific">Penicillium concentricum</name>
    <dbReference type="NCBI Taxonomy" id="293559"/>
    <lineage>
        <taxon>Eukaryota</taxon>
        <taxon>Fungi</taxon>
        <taxon>Dikarya</taxon>
        <taxon>Ascomycota</taxon>
        <taxon>Pezizomycotina</taxon>
        <taxon>Eurotiomycetes</taxon>
        <taxon>Eurotiomycetidae</taxon>
        <taxon>Eurotiales</taxon>
        <taxon>Aspergillaceae</taxon>
        <taxon>Penicillium</taxon>
    </lineage>
</organism>
<dbReference type="GeneID" id="81463849"/>
<name>A0A9W9SAP9_9EURO</name>
<feature type="region of interest" description="Disordered" evidence="1">
    <location>
        <begin position="212"/>
        <end position="264"/>
    </location>
</feature>
<protein>
    <submittedName>
        <fullName evidence="2">Uncharacterized protein</fullName>
    </submittedName>
</protein>
<sequence>MEVTWPQLFKSDFLNPDVLNATNPYPVWGYAHGPIPNNNPDWKIIPTTQSGYIGTKQFTTALTANRPQAPMVTLNRCDTIVYHMSSSICDILVQDNQLCEASFHRQRNFSIHVRRAHTGAANPPKLGPVTAEEKTAGNNARKRWVLMGGWRDALYMKEPKREIISATMIGYYCDALEEIAWVSSVTLRCGQLPKHILTHSTRHTDAQFAAENHHPGNRVMPLVAPSTPGGDDSVKSTRCEQPTQTEPTSDNDPDVNPDFTSGPDCEIVSESVSEFDSEPEDQEEWPMDAVTDIFAGLYLPSSKLDAAYGPMPEGMDRV</sequence>
<gene>
    <name evidence="2" type="ORF">N7517_006936</name>
</gene>
<dbReference type="AlphaFoldDB" id="A0A9W9SAP9"/>
<evidence type="ECO:0000256" key="1">
    <source>
        <dbReference type="SAM" id="MobiDB-lite"/>
    </source>
</evidence>
<proteinExistence type="predicted"/>
<evidence type="ECO:0000313" key="2">
    <source>
        <dbReference type="EMBL" id="KAJ5374930.1"/>
    </source>
</evidence>